<dbReference type="VEuPathDB" id="FungiDB:BTJ68_14297"/>
<gene>
    <name evidence="1" type="ORF">BTJ68_14297</name>
</gene>
<name>A0A1Z5SQD2_HORWE</name>
<evidence type="ECO:0000313" key="1">
    <source>
        <dbReference type="EMBL" id="OTA23039.1"/>
    </source>
</evidence>
<evidence type="ECO:0000313" key="2">
    <source>
        <dbReference type="Proteomes" id="UP000194280"/>
    </source>
</evidence>
<comment type="caution">
    <text evidence="1">The sequence shown here is derived from an EMBL/GenBank/DDBJ whole genome shotgun (WGS) entry which is preliminary data.</text>
</comment>
<sequence length="64" mass="7640">MWEDGIRYGGRWLDFGGATVAAIFTYDFTQRGILCFNNYLEEKYGDQYSRYETAVPYKFVPYVW</sequence>
<protein>
    <submittedName>
        <fullName evidence="1">Uncharacterized protein</fullName>
    </submittedName>
</protein>
<dbReference type="InParanoid" id="A0A1Z5SQD2"/>
<proteinExistence type="predicted"/>
<dbReference type="OrthoDB" id="67965at2759"/>
<dbReference type="Proteomes" id="UP000194280">
    <property type="component" value="Unassembled WGS sequence"/>
</dbReference>
<accession>A0A1Z5SQD2</accession>
<reference evidence="1 2" key="1">
    <citation type="submission" date="2017-01" db="EMBL/GenBank/DDBJ databases">
        <title>The recent genome duplication of the halophilic yeast Hortaea werneckii: insights from long-read sequencing.</title>
        <authorList>
            <person name="Sinha S."/>
            <person name="Flibotte S."/>
            <person name="Neira M."/>
            <person name="Lenassi M."/>
            <person name="Gostincar C."/>
            <person name="Stajich J.E."/>
            <person name="Nislow C.E."/>
        </authorList>
    </citation>
    <scope>NUCLEOTIDE SEQUENCE [LARGE SCALE GENOMIC DNA]</scope>
    <source>
        <strain evidence="1 2">EXF-2000</strain>
    </source>
</reference>
<dbReference type="STRING" id="1157616.A0A1Z5SQD2"/>
<dbReference type="EMBL" id="MUNK01000324">
    <property type="protein sequence ID" value="OTA23039.1"/>
    <property type="molecule type" value="Genomic_DNA"/>
</dbReference>
<dbReference type="AlphaFoldDB" id="A0A1Z5SQD2"/>
<organism evidence="1 2">
    <name type="scientific">Hortaea werneckii EXF-2000</name>
    <dbReference type="NCBI Taxonomy" id="1157616"/>
    <lineage>
        <taxon>Eukaryota</taxon>
        <taxon>Fungi</taxon>
        <taxon>Dikarya</taxon>
        <taxon>Ascomycota</taxon>
        <taxon>Pezizomycotina</taxon>
        <taxon>Dothideomycetes</taxon>
        <taxon>Dothideomycetidae</taxon>
        <taxon>Mycosphaerellales</taxon>
        <taxon>Teratosphaeriaceae</taxon>
        <taxon>Hortaea</taxon>
    </lineage>
</organism>
<keyword evidence="2" id="KW-1185">Reference proteome</keyword>